<feature type="region of interest" description="Disordered" evidence="1">
    <location>
        <begin position="301"/>
        <end position="339"/>
    </location>
</feature>
<dbReference type="InterPro" id="IPR028908">
    <property type="entry name" value="Tox-PL_dom"/>
</dbReference>
<dbReference type="RefSeq" id="WP_216815028.1">
    <property type="nucleotide sequence ID" value="NZ_JAELVF020000001.1"/>
</dbReference>
<gene>
    <name evidence="3" type="ORF">JGS22_017865</name>
</gene>
<dbReference type="CDD" id="cd20739">
    <property type="entry name" value="PoNe_DUF637"/>
    <property type="match status" value="1"/>
</dbReference>
<dbReference type="InterPro" id="IPR049762">
    <property type="entry name" value="PoNe_dom"/>
</dbReference>
<feature type="region of interest" description="Disordered" evidence="1">
    <location>
        <begin position="1"/>
        <end position="39"/>
    </location>
</feature>
<evidence type="ECO:0000313" key="3">
    <source>
        <dbReference type="EMBL" id="MBU7599432.1"/>
    </source>
</evidence>
<feature type="compositionally biased region" description="Polar residues" evidence="1">
    <location>
        <begin position="236"/>
        <end position="245"/>
    </location>
</feature>
<feature type="compositionally biased region" description="Polar residues" evidence="1">
    <location>
        <begin position="192"/>
        <end position="202"/>
    </location>
</feature>
<feature type="compositionally biased region" description="Basic and acidic residues" evidence="1">
    <location>
        <begin position="73"/>
        <end position="87"/>
    </location>
</feature>
<feature type="compositionally biased region" description="Basic and acidic residues" evidence="1">
    <location>
        <begin position="323"/>
        <end position="339"/>
    </location>
</feature>
<feature type="domain" description="Tox-PL" evidence="2">
    <location>
        <begin position="47"/>
        <end position="158"/>
    </location>
</feature>
<evidence type="ECO:0000256" key="1">
    <source>
        <dbReference type="SAM" id="MobiDB-lite"/>
    </source>
</evidence>
<feature type="compositionally biased region" description="Basic and acidic residues" evidence="1">
    <location>
        <begin position="450"/>
        <end position="463"/>
    </location>
</feature>
<dbReference type="Pfam" id="PF15644">
    <property type="entry name" value="Gln_amidase"/>
    <property type="match status" value="1"/>
</dbReference>
<protein>
    <recommendedName>
        <fullName evidence="2">Tox-PL domain-containing protein</fullName>
    </recommendedName>
</protein>
<reference evidence="3" key="1">
    <citation type="submission" date="2021-06" db="EMBL/GenBank/DDBJ databases">
        <title>Sequencing of actinobacteria type strains.</title>
        <authorList>
            <person name="Nguyen G.-S."/>
            <person name="Wentzel A."/>
        </authorList>
    </citation>
    <scope>NUCLEOTIDE SEQUENCE</scope>
    <source>
        <strain evidence="3">P38-E01</strain>
    </source>
</reference>
<feature type="region of interest" description="Disordered" evidence="1">
    <location>
        <begin position="450"/>
        <end position="469"/>
    </location>
</feature>
<name>A0A949JG73_9ACTN</name>
<organism evidence="3 4">
    <name type="scientific">Streptomyces tardus</name>
    <dbReference type="NCBI Taxonomy" id="2780544"/>
    <lineage>
        <taxon>Bacteria</taxon>
        <taxon>Bacillati</taxon>
        <taxon>Actinomycetota</taxon>
        <taxon>Actinomycetes</taxon>
        <taxon>Kitasatosporales</taxon>
        <taxon>Streptomycetaceae</taxon>
        <taxon>Streptomyces</taxon>
    </lineage>
</organism>
<sequence>MDPGDQQRLDAAVPRDPNGAPQRFPDPYQAWSRLQNDGGIGVPGRSNNCADCSRSFLSTWFGDPQVSAPRTLDSNRDGTLDRQSPERDANANMIRWAGAPHQYAGRGEAGYQRIADDLRRAGPGSAAVVQVNWRNGGGHAFNAVNHNGRIVWVDTQSGEASDSPLHTAQATDVFHIPLDANQRPLYPAPEQRGQQSGEQHTPPNRADGQPRDATPTQRETSDANSGDNRAAHPSTDRPTSTQQPPTAERPSPDRITPGPETPDARRQDAVPSDVPHPVTPHSPVPSREATAARYLAQSVDLNGPTYGRHPIGPAEPAARPQRQRAETEEERRDRERDEAGMTVVHRQLKRVNDPNDGFYNKYYRQNNGYRLRVNSRDENGDLIPQISKNGQPPPEWIAASDVPPAIQPGYHAQRLEYTDIDSLSPENRAKLEEMVRERARALEQLDKAKANKNRADDAYKADETPENLKQQEAATAVRSAANKKVTDIGEEFGELTASAHAMAEQHPEATLVAGGVKGNRRFDQVWMNPDGTFIVVEAKGPSADLGERYGHTGQRVSQGTREYFETILKDMKKRSEEQVNSNDEQTREAAEKEDALADALESALNAEPIAVKYVTVKPKVKQNAYAGYVLSEFNIEKGMP</sequence>
<feature type="compositionally biased region" description="Polar residues" evidence="1">
    <location>
        <begin position="214"/>
        <end position="227"/>
    </location>
</feature>
<dbReference type="Proteomes" id="UP000694501">
    <property type="component" value="Unassembled WGS sequence"/>
</dbReference>
<feature type="region of interest" description="Disordered" evidence="1">
    <location>
        <begin position="68"/>
        <end position="87"/>
    </location>
</feature>
<dbReference type="AlphaFoldDB" id="A0A949JG73"/>
<feature type="region of interest" description="Disordered" evidence="1">
    <location>
        <begin position="573"/>
        <end position="594"/>
    </location>
</feature>
<feature type="region of interest" description="Disordered" evidence="1">
    <location>
        <begin position="183"/>
        <end position="286"/>
    </location>
</feature>
<evidence type="ECO:0000313" key="4">
    <source>
        <dbReference type="Proteomes" id="UP000694501"/>
    </source>
</evidence>
<accession>A0A949JG73</accession>
<feature type="compositionally biased region" description="Basic and acidic residues" evidence="1">
    <location>
        <begin position="584"/>
        <end position="594"/>
    </location>
</feature>
<keyword evidence="4" id="KW-1185">Reference proteome</keyword>
<dbReference type="EMBL" id="JAELVF020000001">
    <property type="protein sequence ID" value="MBU7599432.1"/>
    <property type="molecule type" value="Genomic_DNA"/>
</dbReference>
<comment type="caution">
    <text evidence="3">The sequence shown here is derived from an EMBL/GenBank/DDBJ whole genome shotgun (WGS) entry which is preliminary data.</text>
</comment>
<evidence type="ECO:0000259" key="2">
    <source>
        <dbReference type="Pfam" id="PF15644"/>
    </source>
</evidence>
<proteinExistence type="predicted"/>